<keyword evidence="2" id="KW-1185">Reference proteome</keyword>
<organism evidence="1 2">
    <name type="scientific">Aureococcus anophagefferens</name>
    <name type="common">Harmful bloom alga</name>
    <dbReference type="NCBI Taxonomy" id="44056"/>
    <lineage>
        <taxon>Eukaryota</taxon>
        <taxon>Sar</taxon>
        <taxon>Stramenopiles</taxon>
        <taxon>Ochrophyta</taxon>
        <taxon>Pelagophyceae</taxon>
        <taxon>Pelagomonadales</taxon>
        <taxon>Pelagomonadaceae</taxon>
        <taxon>Aureococcus</taxon>
    </lineage>
</organism>
<comment type="caution">
    <text evidence="1">The sequence shown here is derived from an EMBL/GenBank/DDBJ whole genome shotgun (WGS) entry which is preliminary data.</text>
</comment>
<dbReference type="Proteomes" id="UP001363151">
    <property type="component" value="Unassembled WGS sequence"/>
</dbReference>
<protein>
    <submittedName>
        <fullName evidence="1">Uncharacterized protein</fullName>
    </submittedName>
</protein>
<accession>A0ABR1G6X5</accession>
<evidence type="ECO:0000313" key="1">
    <source>
        <dbReference type="EMBL" id="KAK7249072.1"/>
    </source>
</evidence>
<evidence type="ECO:0000313" key="2">
    <source>
        <dbReference type="Proteomes" id="UP001363151"/>
    </source>
</evidence>
<dbReference type="EMBL" id="JBBJCI010000083">
    <property type="protein sequence ID" value="KAK7249072.1"/>
    <property type="molecule type" value="Genomic_DNA"/>
</dbReference>
<gene>
    <name evidence="1" type="ORF">SO694_00044137</name>
</gene>
<reference evidence="1 2" key="1">
    <citation type="submission" date="2024-03" db="EMBL/GenBank/DDBJ databases">
        <title>Aureococcus anophagefferens CCMP1851 and Kratosvirus quantuckense: Draft genome of a second virus-susceptible host strain in the model system.</title>
        <authorList>
            <person name="Chase E."/>
            <person name="Truchon A.R."/>
            <person name="Schepens W."/>
            <person name="Wilhelm S.W."/>
        </authorList>
    </citation>
    <scope>NUCLEOTIDE SEQUENCE [LARGE SCALE GENOMIC DNA]</scope>
    <source>
        <strain evidence="1 2">CCMP1851</strain>
    </source>
</reference>
<sequence>MGGYRGAFIAYWTSLIQAYLGYTYKNTGGASTGFTPFTDDEDEMGATAQTLLRQRLSSVQMSTYLDGSPRYLKRREMDDAWMYSASQNSCPAYLGGCDRRLRTLESGVPMPTDDELSDIETATVDELNAAIASGALAASYCDAADGDDANDCSEIDIFSTSRWRARARNAFNYAFASTPVGTDGSGNDLYVKFNEVTIMWAYSIEDGANSCVNFKCGDDLEVRRQLLWSNGRQRAFVEAEGRRRLGASNYYVDDEGVNRSYADLIMTEGEWDERCEAKDYHFGMRFDLLYCNIESPDYNAYIDENGQLKAWTEAHEGGSTGSVYVTHDDEVGETESLTGTFGEEVDA</sequence>
<proteinExistence type="predicted"/>
<name>A0ABR1G6X5_AURAN</name>